<gene>
    <name evidence="1" type="ORF">AMECASPLE_032714</name>
</gene>
<evidence type="ECO:0000313" key="1">
    <source>
        <dbReference type="EMBL" id="MEQ2285519.1"/>
    </source>
</evidence>
<keyword evidence="2" id="KW-1185">Reference proteome</keyword>
<accession>A0ABV0XVH2</accession>
<dbReference type="EMBL" id="JAHRIP010013696">
    <property type="protein sequence ID" value="MEQ2285519.1"/>
    <property type="molecule type" value="Genomic_DNA"/>
</dbReference>
<organism evidence="1 2">
    <name type="scientific">Ameca splendens</name>
    <dbReference type="NCBI Taxonomy" id="208324"/>
    <lineage>
        <taxon>Eukaryota</taxon>
        <taxon>Metazoa</taxon>
        <taxon>Chordata</taxon>
        <taxon>Craniata</taxon>
        <taxon>Vertebrata</taxon>
        <taxon>Euteleostomi</taxon>
        <taxon>Actinopterygii</taxon>
        <taxon>Neopterygii</taxon>
        <taxon>Teleostei</taxon>
        <taxon>Neoteleostei</taxon>
        <taxon>Acanthomorphata</taxon>
        <taxon>Ovalentaria</taxon>
        <taxon>Atherinomorphae</taxon>
        <taxon>Cyprinodontiformes</taxon>
        <taxon>Goodeidae</taxon>
        <taxon>Ameca</taxon>
    </lineage>
</organism>
<comment type="caution">
    <text evidence="1">The sequence shown here is derived from an EMBL/GenBank/DDBJ whole genome shotgun (WGS) entry which is preliminary data.</text>
</comment>
<reference evidence="1 2" key="1">
    <citation type="submission" date="2021-06" db="EMBL/GenBank/DDBJ databases">
        <authorList>
            <person name="Palmer J.M."/>
        </authorList>
    </citation>
    <scope>NUCLEOTIDE SEQUENCE [LARGE SCALE GENOMIC DNA]</scope>
    <source>
        <strain evidence="1 2">AS_MEX2019</strain>
        <tissue evidence="1">Muscle</tissue>
    </source>
</reference>
<proteinExistence type="predicted"/>
<evidence type="ECO:0000313" key="2">
    <source>
        <dbReference type="Proteomes" id="UP001469553"/>
    </source>
</evidence>
<name>A0ABV0XVH2_9TELE</name>
<sequence length="104" mass="11509">MKHCAWFGPLANQRLQEEGAGREQLPTLAEVAFVIPVSSMEKECRFRSQNIKQPQEVICLSPNPHNNLASAAIPLEKFDDTYKLLCNSGSRGPGRSCRGSRHGT</sequence>
<dbReference type="Proteomes" id="UP001469553">
    <property type="component" value="Unassembled WGS sequence"/>
</dbReference>
<protein>
    <submittedName>
        <fullName evidence="1">Uncharacterized protein</fullName>
    </submittedName>
</protein>